<dbReference type="RefSeq" id="XP_007924384.1">
    <property type="nucleotide sequence ID" value="XM_007926193.1"/>
</dbReference>
<feature type="compositionally biased region" description="Basic residues" evidence="1">
    <location>
        <begin position="1"/>
        <end position="11"/>
    </location>
</feature>
<feature type="compositionally biased region" description="Pro residues" evidence="1">
    <location>
        <begin position="19"/>
        <end position="31"/>
    </location>
</feature>
<dbReference type="OrthoDB" id="3648263at2759"/>
<evidence type="ECO:0000256" key="1">
    <source>
        <dbReference type="SAM" id="MobiDB-lite"/>
    </source>
</evidence>
<dbReference type="HOGENOM" id="CLU_903525_0_0_1"/>
<keyword evidence="3" id="KW-1185">Reference proteome</keyword>
<dbReference type="Proteomes" id="UP000016932">
    <property type="component" value="Unassembled WGS sequence"/>
</dbReference>
<proteinExistence type="predicted"/>
<accession>M3AKL8</accession>
<organism evidence="2 3">
    <name type="scientific">Pseudocercospora fijiensis (strain CIRAD86)</name>
    <name type="common">Black leaf streak disease fungus</name>
    <name type="synonym">Mycosphaerella fijiensis</name>
    <dbReference type="NCBI Taxonomy" id="383855"/>
    <lineage>
        <taxon>Eukaryota</taxon>
        <taxon>Fungi</taxon>
        <taxon>Dikarya</taxon>
        <taxon>Ascomycota</taxon>
        <taxon>Pezizomycotina</taxon>
        <taxon>Dothideomycetes</taxon>
        <taxon>Dothideomycetidae</taxon>
        <taxon>Mycosphaerellales</taxon>
        <taxon>Mycosphaerellaceae</taxon>
        <taxon>Pseudocercospora</taxon>
    </lineage>
</organism>
<protein>
    <submittedName>
        <fullName evidence="2">Uncharacterized protein</fullName>
    </submittedName>
</protein>
<dbReference type="VEuPathDB" id="FungiDB:MYCFIDRAFT_83137"/>
<feature type="region of interest" description="Disordered" evidence="1">
    <location>
        <begin position="1"/>
        <end position="33"/>
    </location>
</feature>
<dbReference type="AlphaFoldDB" id="M3AKL8"/>
<name>M3AKL8_PSEFD</name>
<sequence length="308" mass="35429">MPPKRVRKPRAKPAILKPATPPPTPLPPPPVLTNLEQTYEASNWLYSASSIRQVAQSQVIQAEVELAMHRRVIERDTEAQSDLAAIREKVIADEEYLKEAQSRLQAAKGEENAAIKRVSNLYAALSGREKEEYDKTKGQGRRLEKRNAGLQAQVAKDQHRQSQRNQVEEWYQLTEIAFENYSQIKVFPTPPALYHCNKDQCRRSVHAAKFALGMCSCDLKEVFRVYSTYHQDFDPNEERKRWHPDLFSGCQDKRMREMAEEIFKVLGEMKPKLHEVGCSLCDNLEGFCNKYRAKLQLLKEGDLAISDR</sequence>
<evidence type="ECO:0000313" key="2">
    <source>
        <dbReference type="EMBL" id="EME85126.1"/>
    </source>
</evidence>
<reference evidence="2 3" key="1">
    <citation type="journal article" date="2012" name="PLoS Pathog.">
        <title>Diverse lifestyles and strategies of plant pathogenesis encoded in the genomes of eighteen Dothideomycetes fungi.</title>
        <authorList>
            <person name="Ohm R.A."/>
            <person name="Feau N."/>
            <person name="Henrissat B."/>
            <person name="Schoch C.L."/>
            <person name="Horwitz B.A."/>
            <person name="Barry K.W."/>
            <person name="Condon B.J."/>
            <person name="Copeland A.C."/>
            <person name="Dhillon B."/>
            <person name="Glaser F."/>
            <person name="Hesse C.N."/>
            <person name="Kosti I."/>
            <person name="LaButti K."/>
            <person name="Lindquist E.A."/>
            <person name="Lucas S."/>
            <person name="Salamov A.A."/>
            <person name="Bradshaw R.E."/>
            <person name="Ciuffetti L."/>
            <person name="Hamelin R.C."/>
            <person name="Kema G.H.J."/>
            <person name="Lawrence C."/>
            <person name="Scott J.A."/>
            <person name="Spatafora J.W."/>
            <person name="Turgeon B.G."/>
            <person name="de Wit P.J.G.M."/>
            <person name="Zhong S."/>
            <person name="Goodwin S.B."/>
            <person name="Grigoriev I.V."/>
        </authorList>
    </citation>
    <scope>NUCLEOTIDE SEQUENCE [LARGE SCALE GENOMIC DNA]</scope>
    <source>
        <strain evidence="2 3">CIRAD86</strain>
    </source>
</reference>
<dbReference type="EMBL" id="KB446557">
    <property type="protein sequence ID" value="EME85126.1"/>
    <property type="molecule type" value="Genomic_DNA"/>
</dbReference>
<gene>
    <name evidence="2" type="ORF">MYCFIDRAFT_83137</name>
</gene>
<dbReference type="KEGG" id="pfj:MYCFIDRAFT_83137"/>
<evidence type="ECO:0000313" key="3">
    <source>
        <dbReference type="Proteomes" id="UP000016932"/>
    </source>
</evidence>
<dbReference type="GeneID" id="19342020"/>